<keyword evidence="3" id="KW-0804">Transcription</keyword>
<evidence type="ECO:0000313" key="5">
    <source>
        <dbReference type="EMBL" id="GAA4332320.1"/>
    </source>
</evidence>
<dbReference type="Gene3D" id="1.10.10.10">
    <property type="entry name" value="Winged helix-like DNA-binding domain superfamily/Winged helix DNA-binding domain"/>
    <property type="match status" value="1"/>
</dbReference>
<accession>A0ABP8H091</accession>
<evidence type="ECO:0000256" key="3">
    <source>
        <dbReference type="ARBA" id="ARBA00023163"/>
    </source>
</evidence>
<dbReference type="InterPro" id="IPR000485">
    <property type="entry name" value="AsnC-type_HTH_dom"/>
</dbReference>
<proteinExistence type="predicted"/>
<dbReference type="SUPFAM" id="SSF54909">
    <property type="entry name" value="Dimeric alpha+beta barrel"/>
    <property type="match status" value="1"/>
</dbReference>
<organism evidence="5 6">
    <name type="scientific">Flaviaesturariibacter amylovorans</name>
    <dbReference type="NCBI Taxonomy" id="1084520"/>
    <lineage>
        <taxon>Bacteria</taxon>
        <taxon>Pseudomonadati</taxon>
        <taxon>Bacteroidota</taxon>
        <taxon>Chitinophagia</taxon>
        <taxon>Chitinophagales</taxon>
        <taxon>Chitinophagaceae</taxon>
        <taxon>Flaviaestuariibacter</taxon>
    </lineage>
</organism>
<gene>
    <name evidence="5" type="ORF">GCM10023184_24840</name>
</gene>
<evidence type="ECO:0000313" key="6">
    <source>
        <dbReference type="Proteomes" id="UP001501725"/>
    </source>
</evidence>
<dbReference type="EMBL" id="BAABGY010000007">
    <property type="protein sequence ID" value="GAA4332320.1"/>
    <property type="molecule type" value="Genomic_DNA"/>
</dbReference>
<evidence type="ECO:0000256" key="1">
    <source>
        <dbReference type="ARBA" id="ARBA00023015"/>
    </source>
</evidence>
<dbReference type="PANTHER" id="PTHR30154:SF34">
    <property type="entry name" value="TRANSCRIPTIONAL REGULATOR AZLB"/>
    <property type="match status" value="1"/>
</dbReference>
<dbReference type="InterPro" id="IPR036390">
    <property type="entry name" value="WH_DNA-bd_sf"/>
</dbReference>
<dbReference type="PROSITE" id="PS00519">
    <property type="entry name" value="HTH_ASNC_1"/>
    <property type="match status" value="1"/>
</dbReference>
<feature type="domain" description="HTH asnC-type" evidence="4">
    <location>
        <begin position="13"/>
        <end position="82"/>
    </location>
</feature>
<reference evidence="6" key="1">
    <citation type="journal article" date="2019" name="Int. J. Syst. Evol. Microbiol.">
        <title>The Global Catalogue of Microorganisms (GCM) 10K type strain sequencing project: providing services to taxonomists for standard genome sequencing and annotation.</title>
        <authorList>
            <consortium name="The Broad Institute Genomics Platform"/>
            <consortium name="The Broad Institute Genome Sequencing Center for Infectious Disease"/>
            <person name="Wu L."/>
            <person name="Ma J."/>
        </authorList>
    </citation>
    <scope>NUCLEOTIDE SEQUENCE [LARGE SCALE GENOMIC DNA]</scope>
    <source>
        <strain evidence="6">JCM 17919</strain>
    </source>
</reference>
<dbReference type="InterPro" id="IPR011991">
    <property type="entry name" value="ArsR-like_HTH"/>
</dbReference>
<dbReference type="InterPro" id="IPR019887">
    <property type="entry name" value="Tscrpt_reg_AsnC/Lrp_C"/>
</dbReference>
<dbReference type="PANTHER" id="PTHR30154">
    <property type="entry name" value="LEUCINE-RESPONSIVE REGULATORY PROTEIN"/>
    <property type="match status" value="1"/>
</dbReference>
<evidence type="ECO:0000259" key="4">
    <source>
        <dbReference type="PROSITE" id="PS50956"/>
    </source>
</evidence>
<dbReference type="InterPro" id="IPR019888">
    <property type="entry name" value="Tscrpt_reg_AsnC-like"/>
</dbReference>
<dbReference type="SUPFAM" id="SSF46785">
    <property type="entry name" value="Winged helix' DNA-binding domain"/>
    <property type="match status" value="1"/>
</dbReference>
<sequence>MKKEQAPNDQITLDKTDIQLLKLLQQNGKWTVRELAAKVNLSATPVHDRIKRLETAGVISHYAAIVDRSKLEQFILFYVNINLKEHSTQLGAAFISRITAFPEIVECYTIGGEHDFMIKVIVRDMAQYRRFFVEQLGEVPNIAKLQSIIVLDTIKHDISVPL</sequence>
<dbReference type="RefSeq" id="WP_345256064.1">
    <property type="nucleotide sequence ID" value="NZ_BAABGY010000007.1"/>
</dbReference>
<name>A0ABP8H091_9BACT</name>
<dbReference type="Proteomes" id="UP001501725">
    <property type="component" value="Unassembled WGS sequence"/>
</dbReference>
<dbReference type="InterPro" id="IPR019885">
    <property type="entry name" value="Tscrpt_reg_HTH_AsnC-type_CS"/>
</dbReference>
<keyword evidence="2" id="KW-0238">DNA-binding</keyword>
<keyword evidence="6" id="KW-1185">Reference proteome</keyword>
<dbReference type="PRINTS" id="PR00033">
    <property type="entry name" value="HTHASNC"/>
</dbReference>
<dbReference type="Pfam" id="PF13412">
    <property type="entry name" value="HTH_24"/>
    <property type="match status" value="1"/>
</dbReference>
<dbReference type="Gene3D" id="3.30.70.920">
    <property type="match status" value="1"/>
</dbReference>
<comment type="caution">
    <text evidence="5">The sequence shown here is derived from an EMBL/GenBank/DDBJ whole genome shotgun (WGS) entry which is preliminary data.</text>
</comment>
<dbReference type="CDD" id="cd00090">
    <property type="entry name" value="HTH_ARSR"/>
    <property type="match status" value="1"/>
</dbReference>
<dbReference type="Pfam" id="PF01037">
    <property type="entry name" value="AsnC_trans_reg"/>
    <property type="match status" value="1"/>
</dbReference>
<dbReference type="PROSITE" id="PS50956">
    <property type="entry name" value="HTH_ASNC_2"/>
    <property type="match status" value="1"/>
</dbReference>
<dbReference type="InterPro" id="IPR036388">
    <property type="entry name" value="WH-like_DNA-bd_sf"/>
</dbReference>
<protein>
    <submittedName>
        <fullName evidence="5">Lrp/AsnC family transcriptional regulator</fullName>
    </submittedName>
</protein>
<dbReference type="SMART" id="SM00344">
    <property type="entry name" value="HTH_ASNC"/>
    <property type="match status" value="1"/>
</dbReference>
<evidence type="ECO:0000256" key="2">
    <source>
        <dbReference type="ARBA" id="ARBA00023125"/>
    </source>
</evidence>
<keyword evidence="1" id="KW-0805">Transcription regulation</keyword>
<dbReference type="InterPro" id="IPR011008">
    <property type="entry name" value="Dimeric_a/b-barrel"/>
</dbReference>